<keyword evidence="2" id="KW-1185">Reference proteome</keyword>
<dbReference type="RefSeq" id="WP_108737968.1">
    <property type="nucleotide sequence ID" value="NZ_CP020919.1"/>
</dbReference>
<dbReference type="EMBL" id="CP020919">
    <property type="protein sequence ID" value="AWG26446.1"/>
    <property type="molecule type" value="Genomic_DNA"/>
</dbReference>
<accession>A0A2S1LS30</accession>
<dbReference type="AlphaFoldDB" id="A0A2S1LS30"/>
<protein>
    <submittedName>
        <fullName evidence="1">Uncharacterized protein</fullName>
    </submittedName>
</protein>
<proteinExistence type="predicted"/>
<dbReference type="Proteomes" id="UP000244677">
    <property type="component" value="Chromosome"/>
</dbReference>
<organism evidence="1 2">
    <name type="scientific">Flavobacterium kingsejongi</name>
    <dbReference type="NCBI Taxonomy" id="1678728"/>
    <lineage>
        <taxon>Bacteria</taxon>
        <taxon>Pseudomonadati</taxon>
        <taxon>Bacteroidota</taxon>
        <taxon>Flavobacteriia</taxon>
        <taxon>Flavobacteriales</taxon>
        <taxon>Flavobacteriaceae</taxon>
        <taxon>Flavobacterium</taxon>
    </lineage>
</organism>
<evidence type="ECO:0000313" key="2">
    <source>
        <dbReference type="Proteomes" id="UP000244677"/>
    </source>
</evidence>
<sequence length="68" mass="7731">MFGLKFVPKLKRSKQHGTVENLAPETMPYIAIGIAGYLDVITYKTISTPVATPRRKKHRKNQYNDANI</sequence>
<name>A0A2S1LS30_9FLAO</name>
<evidence type="ECO:0000313" key="1">
    <source>
        <dbReference type="EMBL" id="AWG26446.1"/>
    </source>
</evidence>
<gene>
    <name evidence="1" type="ORF">FK004_15045</name>
</gene>
<dbReference type="KEGG" id="fki:FK004_15045"/>
<reference evidence="1 2" key="1">
    <citation type="submission" date="2017-04" db="EMBL/GenBank/DDBJ databases">
        <title>Complete genome sequence of Flavobacterium kingsejong AJ004.</title>
        <authorList>
            <person name="Lee P.C."/>
        </authorList>
    </citation>
    <scope>NUCLEOTIDE SEQUENCE [LARGE SCALE GENOMIC DNA]</scope>
    <source>
        <strain evidence="1 2">AJ004</strain>
    </source>
</reference>